<reference evidence="3 4" key="1">
    <citation type="journal article" date="2017" name="Curr. Microbiol.">
        <title>Mucilaginibacter ginsenosidivorans sp. nov., Isolated from Soil of Ginseng Field.</title>
        <authorList>
            <person name="Kim M.M."/>
            <person name="Siddiqi M.Z."/>
            <person name="Im W.T."/>
        </authorList>
    </citation>
    <scope>NUCLEOTIDE SEQUENCE [LARGE SCALE GENOMIC DNA]</scope>
    <source>
        <strain evidence="3 4">Gsoil 3017</strain>
    </source>
</reference>
<organism evidence="3 4">
    <name type="scientific">Mucilaginibacter ginsenosidivorans</name>
    <dbReference type="NCBI Taxonomy" id="398053"/>
    <lineage>
        <taxon>Bacteria</taxon>
        <taxon>Pseudomonadati</taxon>
        <taxon>Bacteroidota</taxon>
        <taxon>Sphingobacteriia</taxon>
        <taxon>Sphingobacteriales</taxon>
        <taxon>Sphingobacteriaceae</taxon>
        <taxon>Mucilaginibacter</taxon>
    </lineage>
</organism>
<accession>A0A5B8UYK5</accession>
<feature type="signal peptide" evidence="1">
    <location>
        <begin position="1"/>
        <end position="20"/>
    </location>
</feature>
<dbReference type="PANTHER" id="PTHR36919:SF2">
    <property type="entry name" value="BLL6627 PROTEIN"/>
    <property type="match status" value="1"/>
</dbReference>
<feature type="domain" description="DUF2147" evidence="2">
    <location>
        <begin position="31"/>
        <end position="147"/>
    </location>
</feature>
<keyword evidence="4" id="KW-1185">Reference proteome</keyword>
<evidence type="ECO:0000313" key="3">
    <source>
        <dbReference type="EMBL" id="QEC63431.1"/>
    </source>
</evidence>
<dbReference type="Gene3D" id="2.40.128.520">
    <property type="match status" value="1"/>
</dbReference>
<name>A0A5B8UYK5_9SPHI</name>
<sequence>MMLKSLVFVFFILGGLRSSASMVPESDRICGKWLAAEKNLIVQVYKEGGQYRAKIIWFSDDPSYPMNEWRDSCNPDPALRTRKVLGMDVLRDLKYDESSNTWEEGMIYDAKHGREWNASVYIDRNGLLKVKGYWHFKFIGRTLVFKRVP</sequence>
<feature type="chain" id="PRO_5022918485" evidence="1">
    <location>
        <begin position="21"/>
        <end position="149"/>
    </location>
</feature>
<dbReference type="OrthoDB" id="9814399at2"/>
<evidence type="ECO:0000259" key="2">
    <source>
        <dbReference type="Pfam" id="PF09917"/>
    </source>
</evidence>
<dbReference type="RefSeq" id="WP_147032007.1">
    <property type="nucleotide sequence ID" value="NZ_CP042436.1"/>
</dbReference>
<dbReference type="KEGG" id="mgin:FRZ54_12870"/>
<dbReference type="PANTHER" id="PTHR36919">
    <property type="entry name" value="BLR1215 PROTEIN"/>
    <property type="match status" value="1"/>
</dbReference>
<gene>
    <name evidence="3" type="ORF">FRZ54_12870</name>
</gene>
<dbReference type="AlphaFoldDB" id="A0A5B8UYK5"/>
<evidence type="ECO:0000313" key="4">
    <source>
        <dbReference type="Proteomes" id="UP000321479"/>
    </source>
</evidence>
<protein>
    <submittedName>
        <fullName evidence="3">DUF2147 domain-containing protein</fullName>
    </submittedName>
</protein>
<evidence type="ECO:0000256" key="1">
    <source>
        <dbReference type="SAM" id="SignalP"/>
    </source>
</evidence>
<dbReference type="InterPro" id="IPR019223">
    <property type="entry name" value="DUF2147"/>
</dbReference>
<dbReference type="EMBL" id="CP042436">
    <property type="protein sequence ID" value="QEC63431.1"/>
    <property type="molecule type" value="Genomic_DNA"/>
</dbReference>
<dbReference type="Pfam" id="PF09917">
    <property type="entry name" value="DUF2147"/>
    <property type="match status" value="1"/>
</dbReference>
<dbReference type="Proteomes" id="UP000321479">
    <property type="component" value="Chromosome"/>
</dbReference>
<proteinExistence type="predicted"/>
<keyword evidence="1" id="KW-0732">Signal</keyword>